<dbReference type="SUPFAM" id="SSF90123">
    <property type="entry name" value="ABC transporter transmembrane region"/>
    <property type="match status" value="2"/>
</dbReference>
<evidence type="ECO:0000259" key="10">
    <source>
        <dbReference type="PROSITE" id="PS50929"/>
    </source>
</evidence>
<dbReference type="PANTHER" id="PTHR24223">
    <property type="entry name" value="ATP-BINDING CASSETTE SUB-FAMILY C"/>
    <property type="match status" value="1"/>
</dbReference>
<feature type="domain" description="ABC transmembrane type-1" evidence="10">
    <location>
        <begin position="220"/>
        <end position="499"/>
    </location>
</feature>
<comment type="subcellular location">
    <subcellularLocation>
        <location evidence="1">Membrane</location>
        <topology evidence="1">Multi-pass membrane protein</topology>
    </subcellularLocation>
</comment>
<dbReference type="PANTHER" id="PTHR24223:SF447">
    <property type="entry name" value="MULTIDRUG RESISTANCE-ASSOCIATED PROTEIN 5"/>
    <property type="match status" value="1"/>
</dbReference>
<dbReference type="InterPro" id="IPR003593">
    <property type="entry name" value="AAA+_ATPase"/>
</dbReference>
<name>A0AAV2Q366_MEGNR</name>
<keyword evidence="5" id="KW-0067">ATP-binding</keyword>
<sequence length="1065" mass="119886">MAYQSRFLEGTQRQRCTRVMIVGWCSCAGKSFRIQCAEDNGLEIITPNKFLKPNGEENLIVGDPKEVLTNTVSRKRSHADRKSLLHLENDIYNTKNVNNATVVRISDGKSSGCCKTKYSNALKHLLPCRKSRKDKSKLPSNEAGLFKYISVGWLTKLMWRAYKIGLQPSDMWDLQSEDGSEKNSLRLESLWEEEKKLSQKLNRKPELWRPVWKIMSTRVIVCMVISVAQNFLQFLGPSLILKLVLDYINDPVVDHLYGGSVCALVLIVNLTRGTLFNAMFVVGTHTATRVTGAVQALIYKKSLKLKVGGERLSAQITNFCNNDMERLFEATISSTFITAMPVIFTMSVIYSLIIIGPWSLLGLAAYFMVYPIMAIIAKAQSRVRVDIVKITDRRVTLMGEILNSMRLIKMYSWEDSFAEKIKDIRKEEMHKHRIGALLQATSGTVTPSISILATIITLLGVTLSGNDLSSSAAFTIFSVFNAMQFTVAVLPFTVRSIAEAKISLGRIQKLLDLPEHSKRSLGLVNNQLAVQLRNATFAWQIVDIDFRAQPDNCPNGSKDIQIPKKNENQQNGDVKTMENGIIRKVDSQSNIASMNNDKLKDMKVIETLFNISISIKHGSLVGVCGSVGSGKSSLISAVCGDMQQITGDMQINGKLALVTQQAWIYNATLQENILMGHKLDNKQYHKVLQDCALESDLELMSNGDMTEIGERGTNLSGGQKQRVNLARAVYSNRDIYLFDDPLSAVDSKVARHIFVNCIQGHLRDKTRILVTHATHFLEQCDEILVLDNGCLVERGAHKELVERKGEYFQMLSFDTVRDTKQNDDNVEKARNDIGTKETDSGKAKLKIDNDKKEVIENGNVKEEEKTAVAGVSPKVYSTLFKVSGGWCMGTLIFMALMVFTLARIANALWLQYWLDQGDGMVQERRKNFTDEKYDYSDEELKGDITKNPDLWIYQLVYGLSFIVILATGIIKGIGVTFRLLEGASKLHNSMFNSILRSPMSFFDTTPTGRILNRFSRDQDEMDVRIPIFMEFVLQGFLFVIGQIFLVCIFYVWFIIPLVIVCMIFF</sequence>
<organism evidence="11 12">
    <name type="scientific">Meganyctiphanes norvegica</name>
    <name type="common">Northern krill</name>
    <name type="synonym">Thysanopoda norvegica</name>
    <dbReference type="NCBI Taxonomy" id="48144"/>
    <lineage>
        <taxon>Eukaryota</taxon>
        <taxon>Metazoa</taxon>
        <taxon>Ecdysozoa</taxon>
        <taxon>Arthropoda</taxon>
        <taxon>Crustacea</taxon>
        <taxon>Multicrustacea</taxon>
        <taxon>Malacostraca</taxon>
        <taxon>Eumalacostraca</taxon>
        <taxon>Eucarida</taxon>
        <taxon>Euphausiacea</taxon>
        <taxon>Euphausiidae</taxon>
        <taxon>Meganyctiphanes</taxon>
    </lineage>
</organism>
<dbReference type="GO" id="GO:0005524">
    <property type="term" value="F:ATP binding"/>
    <property type="evidence" value="ECO:0007669"/>
    <property type="project" value="UniProtKB-KW"/>
</dbReference>
<feature type="transmembrane region" description="Helical" evidence="8">
    <location>
        <begin position="211"/>
        <end position="232"/>
    </location>
</feature>
<keyword evidence="4" id="KW-0547">Nucleotide-binding</keyword>
<dbReference type="Gene3D" id="1.20.1560.10">
    <property type="entry name" value="ABC transporter type 1, transmembrane domain"/>
    <property type="match status" value="2"/>
</dbReference>
<feature type="transmembrane region" description="Helical" evidence="8">
    <location>
        <begin position="950"/>
        <end position="970"/>
    </location>
</feature>
<keyword evidence="2" id="KW-0813">Transport</keyword>
<gene>
    <name evidence="11" type="ORF">MNOR_LOCUS7622</name>
</gene>
<dbReference type="PROSITE" id="PS50893">
    <property type="entry name" value="ABC_TRANSPORTER_2"/>
    <property type="match status" value="1"/>
</dbReference>
<dbReference type="InterPro" id="IPR027417">
    <property type="entry name" value="P-loop_NTPase"/>
</dbReference>
<feature type="transmembrane region" description="Helical" evidence="8">
    <location>
        <begin position="434"/>
        <end position="460"/>
    </location>
</feature>
<evidence type="ECO:0000256" key="6">
    <source>
        <dbReference type="ARBA" id="ARBA00022989"/>
    </source>
</evidence>
<dbReference type="Pfam" id="PF00664">
    <property type="entry name" value="ABC_membrane"/>
    <property type="match status" value="2"/>
</dbReference>
<evidence type="ECO:0000313" key="11">
    <source>
        <dbReference type="EMBL" id="CAL4069089.1"/>
    </source>
</evidence>
<dbReference type="Proteomes" id="UP001497623">
    <property type="component" value="Unassembled WGS sequence"/>
</dbReference>
<dbReference type="InterPro" id="IPR003439">
    <property type="entry name" value="ABC_transporter-like_ATP-bd"/>
</dbReference>
<dbReference type="PROSITE" id="PS00211">
    <property type="entry name" value="ABC_TRANSPORTER_1"/>
    <property type="match status" value="1"/>
</dbReference>
<feature type="domain" description="ABC transporter" evidence="9">
    <location>
        <begin position="591"/>
        <end position="813"/>
    </location>
</feature>
<evidence type="ECO:0000256" key="2">
    <source>
        <dbReference type="ARBA" id="ARBA00022448"/>
    </source>
</evidence>
<keyword evidence="3 8" id="KW-0812">Transmembrane</keyword>
<proteinExistence type="predicted"/>
<evidence type="ECO:0000256" key="4">
    <source>
        <dbReference type="ARBA" id="ARBA00022741"/>
    </source>
</evidence>
<evidence type="ECO:0000256" key="1">
    <source>
        <dbReference type="ARBA" id="ARBA00004141"/>
    </source>
</evidence>
<dbReference type="InterPro" id="IPR036640">
    <property type="entry name" value="ABC1_TM_sf"/>
</dbReference>
<dbReference type="FunFam" id="3.40.50.300:FF:000997">
    <property type="entry name" value="Multidrug resistance-associated protein 1"/>
    <property type="match status" value="1"/>
</dbReference>
<evidence type="ECO:0000256" key="5">
    <source>
        <dbReference type="ARBA" id="ARBA00022840"/>
    </source>
</evidence>
<dbReference type="Gene3D" id="3.40.50.300">
    <property type="entry name" value="P-loop containing nucleotide triphosphate hydrolases"/>
    <property type="match status" value="1"/>
</dbReference>
<dbReference type="PROSITE" id="PS50929">
    <property type="entry name" value="ABC_TM1F"/>
    <property type="match status" value="2"/>
</dbReference>
<dbReference type="InterPro" id="IPR050173">
    <property type="entry name" value="ABC_transporter_C-like"/>
</dbReference>
<dbReference type="SUPFAM" id="SSF52540">
    <property type="entry name" value="P-loop containing nucleoside triphosphate hydrolases"/>
    <property type="match status" value="1"/>
</dbReference>
<feature type="transmembrane region" description="Helical" evidence="8">
    <location>
        <begin position="891"/>
        <end position="914"/>
    </location>
</feature>
<dbReference type="CDD" id="cd03250">
    <property type="entry name" value="ABCC_MRP_domain1"/>
    <property type="match status" value="1"/>
</dbReference>
<dbReference type="InterPro" id="IPR011527">
    <property type="entry name" value="ABC1_TM_dom"/>
</dbReference>
<reference evidence="11 12" key="1">
    <citation type="submission" date="2024-05" db="EMBL/GenBank/DDBJ databases">
        <authorList>
            <person name="Wallberg A."/>
        </authorList>
    </citation>
    <scope>NUCLEOTIDE SEQUENCE [LARGE SCALE GENOMIC DNA]</scope>
</reference>
<dbReference type="EMBL" id="CAXKWB010003392">
    <property type="protein sequence ID" value="CAL4069089.1"/>
    <property type="molecule type" value="Genomic_DNA"/>
</dbReference>
<evidence type="ECO:0000256" key="3">
    <source>
        <dbReference type="ARBA" id="ARBA00022692"/>
    </source>
</evidence>
<dbReference type="SMART" id="SM00382">
    <property type="entry name" value="AAA"/>
    <property type="match status" value="1"/>
</dbReference>
<keyword evidence="6 8" id="KW-1133">Transmembrane helix</keyword>
<feature type="domain" description="ABC transmembrane type-1" evidence="10">
    <location>
        <begin position="891"/>
        <end position="1065"/>
    </location>
</feature>
<feature type="transmembrane region" description="Helical" evidence="8">
    <location>
        <begin position="332"/>
        <end position="353"/>
    </location>
</feature>
<feature type="transmembrane region" description="Helical" evidence="8">
    <location>
        <begin position="472"/>
        <end position="494"/>
    </location>
</feature>
<accession>A0AAV2Q366</accession>
<protein>
    <submittedName>
        <fullName evidence="11">Uncharacterized protein</fullName>
    </submittedName>
</protein>
<feature type="non-terminal residue" evidence="11">
    <location>
        <position position="1065"/>
    </location>
</feature>
<dbReference type="AlphaFoldDB" id="A0AAV2Q366"/>
<dbReference type="CDD" id="cd18592">
    <property type="entry name" value="ABC_6TM_MRP5_8_9_D1"/>
    <property type="match status" value="1"/>
</dbReference>
<comment type="caution">
    <text evidence="11">The sequence shown here is derived from an EMBL/GenBank/DDBJ whole genome shotgun (WGS) entry which is preliminary data.</text>
</comment>
<evidence type="ECO:0000256" key="8">
    <source>
        <dbReference type="SAM" id="Phobius"/>
    </source>
</evidence>
<evidence type="ECO:0000259" key="9">
    <source>
        <dbReference type="PROSITE" id="PS50893"/>
    </source>
</evidence>
<dbReference type="GO" id="GO:0016020">
    <property type="term" value="C:membrane"/>
    <property type="evidence" value="ECO:0007669"/>
    <property type="project" value="UniProtKB-SubCell"/>
</dbReference>
<evidence type="ECO:0000313" key="12">
    <source>
        <dbReference type="Proteomes" id="UP001497623"/>
    </source>
</evidence>
<keyword evidence="7 8" id="KW-0472">Membrane</keyword>
<dbReference type="InterPro" id="IPR017871">
    <property type="entry name" value="ABC_transporter-like_CS"/>
</dbReference>
<keyword evidence="12" id="KW-1185">Reference proteome</keyword>
<evidence type="ECO:0000256" key="7">
    <source>
        <dbReference type="ARBA" id="ARBA00023136"/>
    </source>
</evidence>
<dbReference type="GO" id="GO:0016887">
    <property type="term" value="F:ATP hydrolysis activity"/>
    <property type="evidence" value="ECO:0007669"/>
    <property type="project" value="InterPro"/>
</dbReference>
<dbReference type="Pfam" id="PF00005">
    <property type="entry name" value="ABC_tran"/>
    <property type="match status" value="1"/>
</dbReference>
<feature type="transmembrane region" description="Helical" evidence="8">
    <location>
        <begin position="1031"/>
        <end position="1055"/>
    </location>
</feature>
<feature type="transmembrane region" description="Helical" evidence="8">
    <location>
        <begin position="359"/>
        <end position="377"/>
    </location>
</feature>
<dbReference type="GO" id="GO:0140359">
    <property type="term" value="F:ABC-type transporter activity"/>
    <property type="evidence" value="ECO:0007669"/>
    <property type="project" value="InterPro"/>
</dbReference>